<feature type="transmembrane region" description="Helical" evidence="1">
    <location>
        <begin position="104"/>
        <end position="128"/>
    </location>
</feature>
<dbReference type="AlphaFoldDB" id="A0A263BSA0"/>
<feature type="transmembrane region" description="Helical" evidence="1">
    <location>
        <begin position="79"/>
        <end position="98"/>
    </location>
</feature>
<reference evidence="3" key="1">
    <citation type="submission" date="2017-08" db="EMBL/GenBank/DDBJ databases">
        <authorList>
            <person name="Huang Z."/>
        </authorList>
    </citation>
    <scope>NUCLEOTIDE SEQUENCE [LARGE SCALE GENOMIC DNA]</scope>
    <source>
        <strain evidence="3">SA5d-4</strain>
    </source>
</reference>
<evidence type="ECO:0000256" key="1">
    <source>
        <dbReference type="SAM" id="Phobius"/>
    </source>
</evidence>
<keyword evidence="1" id="KW-0472">Membrane</keyword>
<proteinExistence type="predicted"/>
<reference evidence="2 3" key="2">
    <citation type="submission" date="2017-09" db="EMBL/GenBank/DDBJ databases">
        <title>Bacillus patelloidae sp. nov., isolated from the intestinal tract of a marine limpet.</title>
        <authorList>
            <person name="Liu R."/>
            <person name="Dong C."/>
            <person name="Shao Z."/>
        </authorList>
    </citation>
    <scope>NUCLEOTIDE SEQUENCE [LARGE SCALE GENOMIC DNA]</scope>
    <source>
        <strain evidence="2 3">SA5d-4</strain>
    </source>
</reference>
<keyword evidence="3" id="KW-1185">Reference proteome</keyword>
<sequence length="142" mass="15537">MIKNVKMGLSALLLLSFFLPWFSMDFLITDANISGFKLVEVFTSELVVMLDSFANIFYVLYLIPVLAVISLITAKSRVWSMIAGIFTLLICLVAVSMARDGAPIFTFLAYGGYLTFLSAIGLLVTSFLKVEDVSSISPSVEA</sequence>
<keyword evidence="1" id="KW-0812">Transmembrane</keyword>
<evidence type="ECO:0000313" key="3">
    <source>
        <dbReference type="Proteomes" id="UP000217083"/>
    </source>
</evidence>
<dbReference type="RefSeq" id="WP_094925428.1">
    <property type="nucleotide sequence ID" value="NZ_NPIA01000006.1"/>
</dbReference>
<accession>A0A263BSA0</accession>
<dbReference type="EMBL" id="NPIA01000006">
    <property type="protein sequence ID" value="OZM56452.1"/>
    <property type="molecule type" value="Genomic_DNA"/>
</dbReference>
<evidence type="ECO:0000313" key="2">
    <source>
        <dbReference type="EMBL" id="OZM56452.1"/>
    </source>
</evidence>
<keyword evidence="1" id="KW-1133">Transmembrane helix</keyword>
<protein>
    <submittedName>
        <fullName evidence="2">Uncharacterized protein</fullName>
    </submittedName>
</protein>
<organism evidence="2 3">
    <name type="scientific">Lottiidibacillus patelloidae</name>
    <dbReference type="NCBI Taxonomy" id="2670334"/>
    <lineage>
        <taxon>Bacteria</taxon>
        <taxon>Bacillati</taxon>
        <taxon>Bacillota</taxon>
        <taxon>Bacilli</taxon>
        <taxon>Bacillales</taxon>
        <taxon>Bacillaceae</taxon>
        <taxon>Lottiidibacillus</taxon>
    </lineage>
</organism>
<feature type="transmembrane region" description="Helical" evidence="1">
    <location>
        <begin position="55"/>
        <end position="72"/>
    </location>
</feature>
<comment type="caution">
    <text evidence="2">The sequence shown here is derived from an EMBL/GenBank/DDBJ whole genome shotgun (WGS) entry which is preliminary data.</text>
</comment>
<dbReference type="Proteomes" id="UP000217083">
    <property type="component" value="Unassembled WGS sequence"/>
</dbReference>
<name>A0A263BSA0_9BACI</name>
<gene>
    <name evidence="2" type="ORF">CIB95_11800</name>
</gene>